<proteinExistence type="predicted"/>
<dbReference type="PROSITE" id="PS00061">
    <property type="entry name" value="ADH_SHORT"/>
    <property type="match status" value="1"/>
</dbReference>
<dbReference type="Proteomes" id="UP000759131">
    <property type="component" value="Unassembled WGS sequence"/>
</dbReference>
<dbReference type="PANTHER" id="PTHR43313">
    <property type="entry name" value="SHORT-CHAIN DEHYDROGENASE/REDUCTASE FAMILY 9C"/>
    <property type="match status" value="1"/>
</dbReference>
<gene>
    <name evidence="2" type="ORF">OSB1V03_LOCUS2102</name>
</gene>
<dbReference type="InterPro" id="IPR002347">
    <property type="entry name" value="SDR_fam"/>
</dbReference>
<dbReference type="InterPro" id="IPR020904">
    <property type="entry name" value="Sc_DH/Rdtase_CS"/>
</dbReference>
<keyword evidence="1" id="KW-0560">Oxidoreductase</keyword>
<dbReference type="Pfam" id="PF00106">
    <property type="entry name" value="adh_short"/>
    <property type="match status" value="1"/>
</dbReference>
<dbReference type="InterPro" id="IPR036291">
    <property type="entry name" value="NAD(P)-bd_dom_sf"/>
</dbReference>
<dbReference type="EMBL" id="CAJPIZ010000694">
    <property type="protein sequence ID" value="CAG2102061.1"/>
    <property type="molecule type" value="Genomic_DNA"/>
</dbReference>
<evidence type="ECO:0000256" key="1">
    <source>
        <dbReference type="ARBA" id="ARBA00023002"/>
    </source>
</evidence>
<dbReference type="OrthoDB" id="2102561at2759"/>
<evidence type="ECO:0000313" key="3">
    <source>
        <dbReference type="Proteomes" id="UP000759131"/>
    </source>
</evidence>
<dbReference type="GO" id="GO:0008202">
    <property type="term" value="P:steroid metabolic process"/>
    <property type="evidence" value="ECO:0007669"/>
    <property type="project" value="TreeGrafter"/>
</dbReference>
<dbReference type="Gene3D" id="3.40.50.720">
    <property type="entry name" value="NAD(P)-binding Rossmann-like Domain"/>
    <property type="match status" value="1"/>
</dbReference>
<dbReference type="AlphaFoldDB" id="A0A7R9KF71"/>
<name>A0A7R9KF71_9ACAR</name>
<dbReference type="SUPFAM" id="SSF51735">
    <property type="entry name" value="NAD(P)-binding Rossmann-fold domains"/>
    <property type="match status" value="1"/>
</dbReference>
<protein>
    <submittedName>
        <fullName evidence="2">Uncharacterized protein</fullName>
    </submittedName>
</protein>
<sequence length="280" mass="32412">MEFRVYACVLDTNSTGAQDLSNKCQFKDEICIVRMDVTIDEDINRCHEFVVADLQTSGRVLWSVVNNAGVMTYGHLEWGKFSQYTKVFDVNVFGVVRVTRKFIPLIRESKGRLVFTTSQAGRVALDNLGVYCMSKAAIIAFTDVLRREMRPFGVRVSNIEPMLFKTVMVTLVKHEFNKNWSETDGAIRDVYGEAYAQRQIKVFDFIMSMAMANGNLDIVVDDMVDAVASRRPNKYYRPVHRWWLHGYHRMARITPQWFTDHIFYTLNSKKPAFMENNNNI</sequence>
<dbReference type="PANTHER" id="PTHR43313:SF36">
    <property type="entry name" value="D-BETA-HYDROXYBUTYRATE DEHYDROGENASE, MITOCHONDRIAL"/>
    <property type="match status" value="1"/>
</dbReference>
<keyword evidence="3" id="KW-1185">Reference proteome</keyword>
<reference evidence="2" key="1">
    <citation type="submission" date="2020-11" db="EMBL/GenBank/DDBJ databases">
        <authorList>
            <person name="Tran Van P."/>
        </authorList>
    </citation>
    <scope>NUCLEOTIDE SEQUENCE</scope>
</reference>
<evidence type="ECO:0000313" key="2">
    <source>
        <dbReference type="EMBL" id="CAD7621631.1"/>
    </source>
</evidence>
<dbReference type="GO" id="GO:0016491">
    <property type="term" value="F:oxidoreductase activity"/>
    <property type="evidence" value="ECO:0007669"/>
    <property type="project" value="UniProtKB-KW"/>
</dbReference>
<dbReference type="EMBL" id="OC855269">
    <property type="protein sequence ID" value="CAD7621631.1"/>
    <property type="molecule type" value="Genomic_DNA"/>
</dbReference>
<organism evidence="2">
    <name type="scientific">Medioppia subpectinata</name>
    <dbReference type="NCBI Taxonomy" id="1979941"/>
    <lineage>
        <taxon>Eukaryota</taxon>
        <taxon>Metazoa</taxon>
        <taxon>Ecdysozoa</taxon>
        <taxon>Arthropoda</taxon>
        <taxon>Chelicerata</taxon>
        <taxon>Arachnida</taxon>
        <taxon>Acari</taxon>
        <taxon>Acariformes</taxon>
        <taxon>Sarcoptiformes</taxon>
        <taxon>Oribatida</taxon>
        <taxon>Brachypylina</taxon>
        <taxon>Oppioidea</taxon>
        <taxon>Oppiidae</taxon>
        <taxon>Medioppia</taxon>
    </lineage>
</organism>
<dbReference type="PRINTS" id="PR00081">
    <property type="entry name" value="GDHRDH"/>
</dbReference>
<accession>A0A7R9KF71</accession>